<evidence type="ECO:0000313" key="2">
    <source>
        <dbReference type="Proteomes" id="UP000603141"/>
    </source>
</evidence>
<dbReference type="RefSeq" id="WP_200266908.1">
    <property type="nucleotide sequence ID" value="NZ_JAENIJ010000002.1"/>
</dbReference>
<keyword evidence="1" id="KW-0808">Transferase</keyword>
<keyword evidence="1" id="KW-0489">Methyltransferase</keyword>
<organism evidence="1 2">
    <name type="scientific">Luteolibacter pohnpeiensis</name>
    <dbReference type="NCBI Taxonomy" id="454153"/>
    <lineage>
        <taxon>Bacteria</taxon>
        <taxon>Pseudomonadati</taxon>
        <taxon>Verrucomicrobiota</taxon>
        <taxon>Verrucomicrobiia</taxon>
        <taxon>Verrucomicrobiales</taxon>
        <taxon>Verrucomicrobiaceae</taxon>
        <taxon>Luteolibacter</taxon>
    </lineage>
</organism>
<sequence length="214" mass="24282">MQQRSVVPEILDRLPANDPEAVRSRRDLRRINFLMGNERWVLKNLRHLATAPASTITELGAGDGHLSRQIAHHFPASQLHAWDLSPPPETLPTNLKWHQTDIFDDLSSIQGDVLIANLFLHHFEKDALQQIGTIAAQFSTLLFCEPDRARLPHFHGRLLHPCINRVTKHDLHVSIDAGFSAGEIAEFLGLNPSVWKIREQSNWRGSRRVVGCRI</sequence>
<dbReference type="EMBL" id="JAENIJ010000002">
    <property type="protein sequence ID" value="MBK1881073.1"/>
    <property type="molecule type" value="Genomic_DNA"/>
</dbReference>
<dbReference type="AlphaFoldDB" id="A0A934S930"/>
<keyword evidence="2" id="KW-1185">Reference proteome</keyword>
<dbReference type="GO" id="GO:0008168">
    <property type="term" value="F:methyltransferase activity"/>
    <property type="evidence" value="ECO:0007669"/>
    <property type="project" value="UniProtKB-KW"/>
</dbReference>
<accession>A0A934S930</accession>
<gene>
    <name evidence="1" type="ORF">JIN85_01530</name>
</gene>
<dbReference type="InterPro" id="IPR029063">
    <property type="entry name" value="SAM-dependent_MTases_sf"/>
</dbReference>
<dbReference type="GO" id="GO:0032259">
    <property type="term" value="P:methylation"/>
    <property type="evidence" value="ECO:0007669"/>
    <property type="project" value="UniProtKB-KW"/>
</dbReference>
<evidence type="ECO:0000313" key="1">
    <source>
        <dbReference type="EMBL" id="MBK1881073.1"/>
    </source>
</evidence>
<comment type="caution">
    <text evidence="1">The sequence shown here is derived from an EMBL/GenBank/DDBJ whole genome shotgun (WGS) entry which is preliminary data.</text>
</comment>
<proteinExistence type="predicted"/>
<protein>
    <submittedName>
        <fullName evidence="1">Class I SAM-dependent methyltransferase</fullName>
    </submittedName>
</protein>
<reference evidence="1" key="1">
    <citation type="submission" date="2021-01" db="EMBL/GenBank/DDBJ databases">
        <title>Modified the classification status of verrucomicrobia.</title>
        <authorList>
            <person name="Feng X."/>
        </authorList>
    </citation>
    <scope>NUCLEOTIDE SEQUENCE</scope>
    <source>
        <strain evidence="1">KCTC 22041</strain>
    </source>
</reference>
<dbReference type="SUPFAM" id="SSF53335">
    <property type="entry name" value="S-adenosyl-L-methionine-dependent methyltransferases"/>
    <property type="match status" value="1"/>
</dbReference>
<dbReference type="Proteomes" id="UP000603141">
    <property type="component" value="Unassembled WGS sequence"/>
</dbReference>
<name>A0A934S930_9BACT</name>
<dbReference type="Gene3D" id="3.40.50.150">
    <property type="entry name" value="Vaccinia Virus protein VP39"/>
    <property type="match status" value="1"/>
</dbReference>